<sequence>MCEEHPDQPWLGARACTCGAAGAACPVCNQSDESTAPDLPEGFQPDVESSQQLPRYTGVDMDDPNRPEIEHFGNCPVCGALVDMRDLGQVMAHMQGEQPLDLTGKPKSDEQ</sequence>
<dbReference type="AlphaFoldDB" id="A0A0R3KK04"/>
<accession>A0A0R3KK04</accession>
<evidence type="ECO:0000256" key="1">
    <source>
        <dbReference type="SAM" id="MobiDB-lite"/>
    </source>
</evidence>
<dbReference type="EMBL" id="LLXX01000093">
    <property type="protein sequence ID" value="KRR07676.1"/>
    <property type="molecule type" value="Genomic_DNA"/>
</dbReference>
<organism evidence="2 3">
    <name type="scientific">Bradyrhizobium valentinum</name>
    <dbReference type="NCBI Taxonomy" id="1518501"/>
    <lineage>
        <taxon>Bacteria</taxon>
        <taxon>Pseudomonadati</taxon>
        <taxon>Pseudomonadota</taxon>
        <taxon>Alphaproteobacteria</taxon>
        <taxon>Hyphomicrobiales</taxon>
        <taxon>Nitrobacteraceae</taxon>
        <taxon>Bradyrhizobium</taxon>
    </lineage>
</organism>
<dbReference type="Proteomes" id="UP000051913">
    <property type="component" value="Unassembled WGS sequence"/>
</dbReference>
<name>A0A0R3KK04_9BRAD</name>
<keyword evidence="3" id="KW-1185">Reference proteome</keyword>
<feature type="region of interest" description="Disordered" evidence="1">
    <location>
        <begin position="31"/>
        <end position="68"/>
    </location>
</feature>
<protein>
    <submittedName>
        <fullName evidence="2">Uncharacterized protein</fullName>
    </submittedName>
</protein>
<comment type="caution">
    <text evidence="2">The sequence shown here is derived from an EMBL/GenBank/DDBJ whole genome shotgun (WGS) entry which is preliminary data.</text>
</comment>
<reference evidence="2 3" key="1">
    <citation type="submission" date="2014-03" db="EMBL/GenBank/DDBJ databases">
        <title>Bradyrhizobium valentinum sp. nov., isolated from effective nodules of Lupinus mariae-josephae, a lupine endemic of basic-lime soils in Eastern Spain.</title>
        <authorList>
            <person name="Duran D."/>
            <person name="Rey L."/>
            <person name="Navarro A."/>
            <person name="Busquets A."/>
            <person name="Imperial J."/>
            <person name="Ruiz-Argueso T."/>
        </authorList>
    </citation>
    <scope>NUCLEOTIDE SEQUENCE [LARGE SCALE GENOMIC DNA]</scope>
    <source>
        <strain evidence="2 3">LmjM3</strain>
    </source>
</reference>
<evidence type="ECO:0000313" key="3">
    <source>
        <dbReference type="Proteomes" id="UP000051913"/>
    </source>
</evidence>
<proteinExistence type="predicted"/>
<gene>
    <name evidence="2" type="ORF">CP49_40040</name>
</gene>
<evidence type="ECO:0000313" key="2">
    <source>
        <dbReference type="EMBL" id="KRR07676.1"/>
    </source>
</evidence>